<comment type="subcellular location">
    <subcellularLocation>
        <location evidence="1">Membrane</location>
        <topology evidence="1">Multi-pass membrane protein</topology>
    </subcellularLocation>
</comment>
<evidence type="ECO:0000256" key="2">
    <source>
        <dbReference type="ARBA" id="ARBA00022692"/>
    </source>
</evidence>
<comment type="caution">
    <text evidence="8">The sequence shown here is derived from an EMBL/GenBank/DDBJ whole genome shotgun (WGS) entry which is preliminary data.</text>
</comment>
<proteinExistence type="predicted"/>
<protein>
    <recommendedName>
        <fullName evidence="7">Major facilitator superfamily (MFS) profile domain-containing protein</fullName>
    </recommendedName>
</protein>
<feature type="transmembrane region" description="Helical" evidence="6">
    <location>
        <begin position="246"/>
        <end position="267"/>
    </location>
</feature>
<feature type="transmembrane region" description="Helical" evidence="6">
    <location>
        <begin position="219"/>
        <end position="240"/>
    </location>
</feature>
<feature type="transmembrane region" description="Helical" evidence="6">
    <location>
        <begin position="505"/>
        <end position="525"/>
    </location>
</feature>
<feature type="region of interest" description="Disordered" evidence="5">
    <location>
        <begin position="1"/>
        <end position="70"/>
    </location>
</feature>
<evidence type="ECO:0000256" key="6">
    <source>
        <dbReference type="SAM" id="Phobius"/>
    </source>
</evidence>
<evidence type="ECO:0000313" key="8">
    <source>
        <dbReference type="EMBL" id="KAJ4342305.1"/>
    </source>
</evidence>
<keyword evidence="3 6" id="KW-1133">Transmembrane helix</keyword>
<name>A0A9W9C325_9PLEO</name>
<sequence>MSEQEKSRRASPTPVSSRPLSIEETPATTRLNSLREKSDDEKSNSSPEDFEDRELQHPPTHPPTVPDADGRRELKEWECWDKLAYTWPKWKKAMYLCSIAGIQISMNFNTSVYPSAVNPLVEHFGISDQQARIGQMIYLVMYSFGCELWAPWSEEFGRWPILQLSLFFINIWQIPNSVAPNYGTIVVCRALGGLSTAGGSVTLGLIADLYEPETQHWPLLFIVLSSTIGTSIGGVIGGPIERYLSWQWNFWIQLIFGVVVQAVHFFMPESRSTILMDREAKRRRESGEDLNIYGPNELKKPRISLKEAGKIWLRPFEMFVREPIVLFLSLLSGFSDALIFIFLEAFAITYPTNFGFGTLAVAWALIPINASYFFSYFMYWPIFWRDEAQKKKHGQDYYAPERRLKPLLWLALLEPIGLIGFAWTCMGPPEGPHWIVSMIFSFLVGVANFAIYYSSVDYMIAAYGPYSASATGGNAFARDFLAGISAMYAAPLYHNLSQTRPSELATTTLAGLSLLVVVPVYVFYYKGPEIRKASKFASILAEDRKADNVRRLSKADNLPA</sequence>
<feature type="transmembrane region" description="Helical" evidence="6">
    <location>
        <begin position="475"/>
        <end position="493"/>
    </location>
</feature>
<evidence type="ECO:0000259" key="7">
    <source>
        <dbReference type="PROSITE" id="PS50850"/>
    </source>
</evidence>
<dbReference type="GO" id="GO:0022857">
    <property type="term" value="F:transmembrane transporter activity"/>
    <property type="evidence" value="ECO:0007669"/>
    <property type="project" value="InterPro"/>
</dbReference>
<dbReference type="GO" id="GO:0005886">
    <property type="term" value="C:plasma membrane"/>
    <property type="evidence" value="ECO:0007669"/>
    <property type="project" value="TreeGrafter"/>
</dbReference>
<dbReference type="Pfam" id="PF07690">
    <property type="entry name" value="MFS_1"/>
    <property type="match status" value="1"/>
</dbReference>
<dbReference type="PROSITE" id="PS50850">
    <property type="entry name" value="MFS"/>
    <property type="match status" value="1"/>
</dbReference>
<dbReference type="Gene3D" id="1.20.1250.20">
    <property type="entry name" value="MFS general substrate transporter like domains"/>
    <property type="match status" value="1"/>
</dbReference>
<accession>A0A9W9C325</accession>
<dbReference type="InterPro" id="IPR036259">
    <property type="entry name" value="MFS_trans_sf"/>
</dbReference>
<feature type="transmembrane region" description="Helical" evidence="6">
    <location>
        <begin position="360"/>
        <end position="383"/>
    </location>
</feature>
<dbReference type="AlphaFoldDB" id="A0A9W9C325"/>
<dbReference type="SUPFAM" id="SSF103473">
    <property type="entry name" value="MFS general substrate transporter"/>
    <property type="match status" value="1"/>
</dbReference>
<feature type="compositionally biased region" description="Basic and acidic residues" evidence="5">
    <location>
        <begin position="33"/>
        <end position="43"/>
    </location>
</feature>
<evidence type="ECO:0000256" key="1">
    <source>
        <dbReference type="ARBA" id="ARBA00004141"/>
    </source>
</evidence>
<evidence type="ECO:0000256" key="4">
    <source>
        <dbReference type="ARBA" id="ARBA00023136"/>
    </source>
</evidence>
<dbReference type="PANTHER" id="PTHR23502:SF3">
    <property type="entry name" value="MAJOR FACILITATOR SUPERFAMILY (MFS) PROFILE DOMAIN-CONTAINING PROTEIN-RELATED"/>
    <property type="match status" value="1"/>
</dbReference>
<feature type="domain" description="Major facilitator superfamily (MFS) profile" evidence="7">
    <location>
        <begin position="93"/>
        <end position="531"/>
    </location>
</feature>
<dbReference type="PANTHER" id="PTHR23502">
    <property type="entry name" value="MAJOR FACILITATOR SUPERFAMILY"/>
    <property type="match status" value="1"/>
</dbReference>
<evidence type="ECO:0000256" key="5">
    <source>
        <dbReference type="SAM" id="MobiDB-lite"/>
    </source>
</evidence>
<evidence type="ECO:0000256" key="3">
    <source>
        <dbReference type="ARBA" id="ARBA00022989"/>
    </source>
</evidence>
<feature type="transmembrane region" description="Helical" evidence="6">
    <location>
        <begin position="435"/>
        <end position="454"/>
    </location>
</feature>
<feature type="transmembrane region" description="Helical" evidence="6">
    <location>
        <begin position="324"/>
        <end position="348"/>
    </location>
</feature>
<feature type="transmembrane region" description="Helical" evidence="6">
    <location>
        <begin position="404"/>
        <end position="423"/>
    </location>
</feature>
<dbReference type="Proteomes" id="UP001140562">
    <property type="component" value="Unassembled WGS sequence"/>
</dbReference>
<dbReference type="InterPro" id="IPR011701">
    <property type="entry name" value="MFS"/>
</dbReference>
<dbReference type="OrthoDB" id="5376138at2759"/>
<dbReference type="InterPro" id="IPR020846">
    <property type="entry name" value="MFS_dom"/>
</dbReference>
<keyword evidence="2 6" id="KW-0812">Transmembrane</keyword>
<keyword evidence="9" id="KW-1185">Reference proteome</keyword>
<dbReference type="FunFam" id="1.20.1250.20:FF:000088">
    <property type="entry name" value="MFS multidrug transporter, putative"/>
    <property type="match status" value="1"/>
</dbReference>
<dbReference type="EMBL" id="JAPEUV010000007">
    <property type="protein sequence ID" value="KAJ4342305.1"/>
    <property type="molecule type" value="Genomic_DNA"/>
</dbReference>
<organism evidence="8 9">
    <name type="scientific">Didymella glomerata</name>
    <dbReference type="NCBI Taxonomy" id="749621"/>
    <lineage>
        <taxon>Eukaryota</taxon>
        <taxon>Fungi</taxon>
        <taxon>Dikarya</taxon>
        <taxon>Ascomycota</taxon>
        <taxon>Pezizomycotina</taxon>
        <taxon>Dothideomycetes</taxon>
        <taxon>Pleosporomycetidae</taxon>
        <taxon>Pleosporales</taxon>
        <taxon>Pleosporineae</taxon>
        <taxon>Didymellaceae</taxon>
        <taxon>Didymella</taxon>
    </lineage>
</organism>
<keyword evidence="4 6" id="KW-0472">Membrane</keyword>
<gene>
    <name evidence="8" type="ORF">N0V87_001291</name>
</gene>
<reference evidence="8" key="1">
    <citation type="submission" date="2022-10" db="EMBL/GenBank/DDBJ databases">
        <title>Tapping the CABI collections for fungal endophytes: first genome assemblies for Collariella, Neodidymelliopsis, Ascochyta clinopodiicola, Didymella pomorum, Didymosphaeria variabile, Neocosmospora piperis and Neocucurbitaria cava.</title>
        <authorList>
            <person name="Hill R."/>
        </authorList>
    </citation>
    <scope>NUCLEOTIDE SEQUENCE</scope>
    <source>
        <strain evidence="8">IMI 360193</strain>
    </source>
</reference>
<evidence type="ECO:0000313" key="9">
    <source>
        <dbReference type="Proteomes" id="UP001140562"/>
    </source>
</evidence>